<accession>A0A6M5Y6S0</accession>
<name>A0A6M5Y6S0_9BACT</name>
<dbReference type="Proteomes" id="UP000502756">
    <property type="component" value="Chromosome"/>
</dbReference>
<dbReference type="KEGG" id="stae:HNV11_06735"/>
<sequence>MAKATAKVVEEQSKINSEIVKPKCFVIMPFGGWFDKYYLEIYIPAIEAAGFDAKRADDLYRPGNIVNDIWAYTKEATVLLADLTNKNPNVFYELGLAHAITKPAILITASMEDVPFDLRSLRVIEYDKNSPKWGEVLQGRITKSLTETLKNPKDAIPPTFFEVDNTEKIKITPENKELLEIRNELDLLKREVRSSDLRRRRKIGEEIHPDEAELLIRSYLKKGLDEAVIAEKLEPLGPPREWVYRQIEKIIKETPKDGE</sequence>
<dbReference type="AlphaFoldDB" id="A0A6M5Y6S0"/>
<protein>
    <recommendedName>
        <fullName evidence="3">Nucleoside 2-deoxyribosyltransferase</fullName>
    </recommendedName>
</protein>
<reference evidence="1 2" key="1">
    <citation type="submission" date="2020-05" db="EMBL/GenBank/DDBJ databases">
        <title>Genome sequencing of Spirosoma sp. TS118.</title>
        <authorList>
            <person name="Lee J.-H."/>
            <person name="Jeong S."/>
            <person name="Zhao L."/>
            <person name="Jung J.-H."/>
            <person name="Kim M.-K."/>
            <person name="Lim S."/>
        </authorList>
    </citation>
    <scope>NUCLEOTIDE SEQUENCE [LARGE SCALE GENOMIC DNA]</scope>
    <source>
        <strain evidence="1 2">TS118</strain>
    </source>
</reference>
<dbReference type="RefSeq" id="WP_171738944.1">
    <property type="nucleotide sequence ID" value="NZ_CP053435.1"/>
</dbReference>
<keyword evidence="2" id="KW-1185">Reference proteome</keyword>
<gene>
    <name evidence="1" type="ORF">HNV11_06735</name>
</gene>
<dbReference type="Gene3D" id="3.40.50.450">
    <property type="match status" value="1"/>
</dbReference>
<evidence type="ECO:0000313" key="1">
    <source>
        <dbReference type="EMBL" id="QJW89106.1"/>
    </source>
</evidence>
<organism evidence="1 2">
    <name type="scientific">Spirosoma taeanense</name>
    <dbReference type="NCBI Taxonomy" id="2735870"/>
    <lineage>
        <taxon>Bacteria</taxon>
        <taxon>Pseudomonadati</taxon>
        <taxon>Bacteroidota</taxon>
        <taxon>Cytophagia</taxon>
        <taxon>Cytophagales</taxon>
        <taxon>Cytophagaceae</taxon>
        <taxon>Spirosoma</taxon>
    </lineage>
</organism>
<evidence type="ECO:0000313" key="2">
    <source>
        <dbReference type="Proteomes" id="UP000502756"/>
    </source>
</evidence>
<dbReference type="EMBL" id="CP053435">
    <property type="protein sequence ID" value="QJW89106.1"/>
    <property type="molecule type" value="Genomic_DNA"/>
</dbReference>
<proteinExistence type="predicted"/>
<evidence type="ECO:0008006" key="3">
    <source>
        <dbReference type="Google" id="ProtNLM"/>
    </source>
</evidence>